<evidence type="ECO:0000259" key="1">
    <source>
        <dbReference type="Pfam" id="PF04149"/>
    </source>
</evidence>
<gene>
    <name evidence="2" type="ORF">FQU76_24340</name>
</gene>
<dbReference type="RefSeq" id="WP_146482430.1">
    <property type="nucleotide sequence ID" value="NZ_CP042266.1"/>
</dbReference>
<name>A0A5B8JCQ7_9ACTN</name>
<dbReference type="Proteomes" id="UP000320580">
    <property type="component" value="Chromosome"/>
</dbReference>
<sequence>MTTNLPPRVTATDLVPETAWFKSSYSSQDNGNCIEVADLGLRIGVRDSKQKGGAALVVAPSAWSAFVSLAASEKIR</sequence>
<dbReference type="KEGG" id="sqz:FQU76_24340"/>
<reference evidence="2 3" key="1">
    <citation type="submission" date="2019-07" db="EMBL/GenBank/DDBJ databases">
        <authorList>
            <person name="Zhu P."/>
        </authorList>
    </citation>
    <scope>NUCLEOTIDE SEQUENCE [LARGE SCALE GENOMIC DNA]</scope>
    <source>
        <strain evidence="2 3">SSL-25</strain>
    </source>
</reference>
<organism evidence="2 3">
    <name type="scientific">Streptomyces qinzhouensis</name>
    <dbReference type="NCBI Taxonomy" id="2599401"/>
    <lineage>
        <taxon>Bacteria</taxon>
        <taxon>Bacillati</taxon>
        <taxon>Actinomycetota</taxon>
        <taxon>Actinomycetes</taxon>
        <taxon>Kitasatosporales</taxon>
        <taxon>Streptomycetaceae</taxon>
        <taxon>Streptomyces</taxon>
    </lineage>
</organism>
<proteinExistence type="predicted"/>
<accession>A0A5B8JCQ7</accession>
<evidence type="ECO:0000313" key="3">
    <source>
        <dbReference type="Proteomes" id="UP000320580"/>
    </source>
</evidence>
<evidence type="ECO:0000313" key="2">
    <source>
        <dbReference type="EMBL" id="QDY79126.1"/>
    </source>
</evidence>
<dbReference type="OrthoDB" id="3430276at2"/>
<protein>
    <submittedName>
        <fullName evidence="2">DUF397 domain-containing protein</fullName>
    </submittedName>
</protein>
<dbReference type="AlphaFoldDB" id="A0A5B8JCQ7"/>
<keyword evidence="3" id="KW-1185">Reference proteome</keyword>
<feature type="domain" description="DUF397" evidence="1">
    <location>
        <begin position="19"/>
        <end position="68"/>
    </location>
</feature>
<dbReference type="EMBL" id="CP042266">
    <property type="protein sequence ID" value="QDY79126.1"/>
    <property type="molecule type" value="Genomic_DNA"/>
</dbReference>
<dbReference type="Pfam" id="PF04149">
    <property type="entry name" value="DUF397"/>
    <property type="match status" value="1"/>
</dbReference>
<dbReference type="InterPro" id="IPR007278">
    <property type="entry name" value="DUF397"/>
</dbReference>